<dbReference type="InterPro" id="IPR000086">
    <property type="entry name" value="NUDIX_hydrolase_dom"/>
</dbReference>
<proteinExistence type="predicted"/>
<dbReference type="GO" id="GO:0016787">
    <property type="term" value="F:hydrolase activity"/>
    <property type="evidence" value="ECO:0007669"/>
    <property type="project" value="UniProtKB-KW"/>
</dbReference>
<name>A0ABU9TPM8_9GAMM</name>
<protein>
    <submittedName>
        <fullName evidence="4">NUDIX hydrolase</fullName>
    </submittedName>
</protein>
<dbReference type="RefSeq" id="WP_342853870.1">
    <property type="nucleotide sequence ID" value="NZ_JBBMRA010000003.1"/>
</dbReference>
<evidence type="ECO:0000259" key="3">
    <source>
        <dbReference type="PROSITE" id="PS51462"/>
    </source>
</evidence>
<feature type="domain" description="Nudix hydrolase" evidence="3">
    <location>
        <begin position="36"/>
        <end position="159"/>
    </location>
</feature>
<dbReference type="PROSITE" id="PS51462">
    <property type="entry name" value="NUDIX"/>
    <property type="match status" value="1"/>
</dbReference>
<dbReference type="SUPFAM" id="SSF55811">
    <property type="entry name" value="Nudix"/>
    <property type="match status" value="1"/>
</dbReference>
<reference evidence="4 5" key="1">
    <citation type="submission" date="2024-03" db="EMBL/GenBank/DDBJ databases">
        <title>Community enrichment and isolation of bacterial strains for fucoidan degradation.</title>
        <authorList>
            <person name="Sichert A."/>
        </authorList>
    </citation>
    <scope>NUCLEOTIDE SEQUENCE [LARGE SCALE GENOMIC DNA]</scope>
    <source>
        <strain evidence="4 5">AS76</strain>
    </source>
</reference>
<gene>
    <name evidence="4" type="ORF">WNY58_04635</name>
</gene>
<dbReference type="InterPro" id="IPR029401">
    <property type="entry name" value="Nudix_N"/>
</dbReference>
<dbReference type="PROSITE" id="PS00893">
    <property type="entry name" value="NUDIX_BOX"/>
    <property type="match status" value="1"/>
</dbReference>
<dbReference type="PANTHER" id="PTHR43222">
    <property type="entry name" value="NUDIX HYDROLASE 23"/>
    <property type="match status" value="1"/>
</dbReference>
<dbReference type="InterPro" id="IPR020084">
    <property type="entry name" value="NUDIX_hydrolase_CS"/>
</dbReference>
<dbReference type="Gene3D" id="3.90.79.10">
    <property type="entry name" value="Nucleoside Triphosphate Pyrophosphohydrolase"/>
    <property type="match status" value="1"/>
</dbReference>
<evidence type="ECO:0000313" key="4">
    <source>
        <dbReference type="EMBL" id="MEM5535674.1"/>
    </source>
</evidence>
<comment type="cofactor">
    <cofactor evidence="1">
        <name>Mg(2+)</name>
        <dbReference type="ChEBI" id="CHEBI:18420"/>
    </cofactor>
</comment>
<organism evidence="4 5">
    <name type="scientific">Neptuniibacter pectenicola</name>
    <dbReference type="NCBI Taxonomy" id="1806669"/>
    <lineage>
        <taxon>Bacteria</taxon>
        <taxon>Pseudomonadati</taxon>
        <taxon>Pseudomonadota</taxon>
        <taxon>Gammaproteobacteria</taxon>
        <taxon>Oceanospirillales</taxon>
        <taxon>Oceanospirillaceae</taxon>
        <taxon>Neptuniibacter</taxon>
    </lineage>
</organism>
<keyword evidence="5" id="KW-1185">Reference proteome</keyword>
<dbReference type="Pfam" id="PF14803">
    <property type="entry name" value="Zn_ribbon_Nudix"/>
    <property type="match status" value="1"/>
</dbReference>
<dbReference type="EMBL" id="JBBMRA010000003">
    <property type="protein sequence ID" value="MEM5535674.1"/>
    <property type="molecule type" value="Genomic_DNA"/>
</dbReference>
<dbReference type="CDD" id="cd04511">
    <property type="entry name" value="NUDIX_Hydrolase"/>
    <property type="match status" value="1"/>
</dbReference>
<evidence type="ECO:0000256" key="1">
    <source>
        <dbReference type="ARBA" id="ARBA00001946"/>
    </source>
</evidence>
<dbReference type="InterPro" id="IPR015797">
    <property type="entry name" value="NUDIX_hydrolase-like_dom_sf"/>
</dbReference>
<dbReference type="Proteomes" id="UP001449225">
    <property type="component" value="Unassembled WGS sequence"/>
</dbReference>
<dbReference type="Pfam" id="PF00293">
    <property type="entry name" value="NUDIX"/>
    <property type="match status" value="1"/>
</dbReference>
<accession>A0ABU9TPM8</accession>
<dbReference type="Gene3D" id="2.20.70.10">
    <property type="match status" value="1"/>
</dbReference>
<keyword evidence="2 4" id="KW-0378">Hydrolase</keyword>
<sequence length="179" mass="20716">MKFCSNCANPLRLGIPDEDNLPRHICDNCETIYYHNPKVITGCLPVYQDKVLLCKRAIEPRKGYWTLPAGFMENNESTMEGALRETYEEANAHVEISHLYTLTSIVHVNQVQLIYLAHMEKPEYAPSNESLDVQLFSEKDIPWDELAFSTIKNALNFYFEDRRLGKFPLREITLNSNND</sequence>
<comment type="caution">
    <text evidence="4">The sequence shown here is derived from an EMBL/GenBank/DDBJ whole genome shotgun (WGS) entry which is preliminary data.</text>
</comment>
<dbReference type="PANTHER" id="PTHR43222:SF2">
    <property type="entry name" value="NUDIX HYDROLASE 23, CHLOROPLASTIC"/>
    <property type="match status" value="1"/>
</dbReference>
<evidence type="ECO:0000256" key="2">
    <source>
        <dbReference type="ARBA" id="ARBA00022801"/>
    </source>
</evidence>
<evidence type="ECO:0000313" key="5">
    <source>
        <dbReference type="Proteomes" id="UP001449225"/>
    </source>
</evidence>